<comment type="caution">
    <text evidence="2">The sequence shown here is derived from an EMBL/GenBank/DDBJ whole genome shotgun (WGS) entry which is preliminary data.</text>
</comment>
<proteinExistence type="predicted"/>
<accession>A0A4R8GXW1</accession>
<gene>
    <name evidence="2" type="ORF">C7959_11511</name>
</gene>
<dbReference type="EMBL" id="SOEG01000015">
    <property type="protein sequence ID" value="TDX51135.1"/>
    <property type="molecule type" value="Genomic_DNA"/>
</dbReference>
<evidence type="ECO:0000313" key="3">
    <source>
        <dbReference type="Proteomes" id="UP000295832"/>
    </source>
</evidence>
<evidence type="ECO:0000256" key="1">
    <source>
        <dbReference type="SAM" id="Phobius"/>
    </source>
</evidence>
<dbReference type="RefSeq" id="WP_134116950.1">
    <property type="nucleotide sequence ID" value="NZ_SOEG01000015.1"/>
</dbReference>
<dbReference type="AlphaFoldDB" id="A0A4R8GXW1"/>
<protein>
    <submittedName>
        <fullName evidence="2">Uncharacterized protein</fullName>
    </submittedName>
</protein>
<keyword evidence="3" id="KW-1185">Reference proteome</keyword>
<feature type="transmembrane region" description="Helical" evidence="1">
    <location>
        <begin position="12"/>
        <end position="31"/>
    </location>
</feature>
<feature type="transmembrane region" description="Helical" evidence="1">
    <location>
        <begin position="43"/>
        <end position="64"/>
    </location>
</feature>
<keyword evidence="1" id="KW-0812">Transmembrane</keyword>
<evidence type="ECO:0000313" key="2">
    <source>
        <dbReference type="EMBL" id="TDX51135.1"/>
    </source>
</evidence>
<reference evidence="2 3" key="1">
    <citation type="submission" date="2019-03" db="EMBL/GenBank/DDBJ databases">
        <title>Subsurface microbial communities from deep shales in Ohio and West Virginia, USA.</title>
        <authorList>
            <person name="Wrighton K."/>
        </authorList>
    </citation>
    <scope>NUCLEOTIDE SEQUENCE [LARGE SCALE GENOMIC DNA]</scope>
    <source>
        <strain evidence="2 3">MSL 6dP</strain>
    </source>
</reference>
<organism evidence="2 3">
    <name type="scientific">Orenia marismortui</name>
    <dbReference type="NCBI Taxonomy" id="46469"/>
    <lineage>
        <taxon>Bacteria</taxon>
        <taxon>Bacillati</taxon>
        <taxon>Bacillota</taxon>
        <taxon>Clostridia</taxon>
        <taxon>Halanaerobiales</taxon>
        <taxon>Halobacteroidaceae</taxon>
        <taxon>Orenia</taxon>
    </lineage>
</organism>
<keyword evidence="1" id="KW-1133">Transmembrane helix</keyword>
<keyword evidence="1" id="KW-0472">Membrane</keyword>
<dbReference type="Proteomes" id="UP000295832">
    <property type="component" value="Unassembled WGS sequence"/>
</dbReference>
<name>A0A4R8GXW1_9FIRM</name>
<sequence length="69" mass="7904">MSNNNLLENLATNIRNFSGVFLFLAGAYIVLKRKYVKVENKRLFWFKIVLVILGLLSPLIVILLTDPPK</sequence>